<dbReference type="GO" id="GO:0003677">
    <property type="term" value="F:DNA binding"/>
    <property type="evidence" value="ECO:0007669"/>
    <property type="project" value="UniProtKB-KW"/>
</dbReference>
<evidence type="ECO:0000256" key="4">
    <source>
        <dbReference type="ARBA" id="ARBA00022448"/>
    </source>
</evidence>
<dbReference type="Proteomes" id="UP000823405">
    <property type="component" value="Unassembled WGS sequence"/>
</dbReference>
<dbReference type="Pfam" id="PF00126">
    <property type="entry name" value="HTH_1"/>
    <property type="match status" value="1"/>
</dbReference>
<feature type="transmembrane region" description="Helical" evidence="13">
    <location>
        <begin position="632"/>
        <end position="651"/>
    </location>
</feature>
<proteinExistence type="inferred from homology"/>
<dbReference type="PANTHER" id="PTHR33529:SF7">
    <property type="entry name" value="LIPOPOLYSACCHARIDE EXPORT SYSTEM PERMEASE PROTEIN LPTF"/>
    <property type="match status" value="1"/>
</dbReference>
<evidence type="ECO:0000256" key="5">
    <source>
        <dbReference type="ARBA" id="ARBA00022475"/>
    </source>
</evidence>
<evidence type="ECO:0000256" key="13">
    <source>
        <dbReference type="SAM" id="Phobius"/>
    </source>
</evidence>
<dbReference type="GO" id="GO:0055085">
    <property type="term" value="P:transmembrane transport"/>
    <property type="evidence" value="ECO:0007669"/>
    <property type="project" value="InterPro"/>
</dbReference>
<keyword evidence="9" id="KW-0805">Transcription regulation</keyword>
<evidence type="ECO:0000256" key="7">
    <source>
        <dbReference type="ARBA" id="ARBA00022692"/>
    </source>
</evidence>
<dbReference type="SUPFAM" id="SSF53850">
    <property type="entry name" value="Periplasmic binding protein-like II"/>
    <property type="match status" value="1"/>
</dbReference>
<evidence type="ECO:0000256" key="9">
    <source>
        <dbReference type="ARBA" id="ARBA00023015"/>
    </source>
</evidence>
<dbReference type="GO" id="GO:0015920">
    <property type="term" value="P:lipopolysaccharide transport"/>
    <property type="evidence" value="ECO:0007669"/>
    <property type="project" value="TreeGrafter"/>
</dbReference>
<dbReference type="InterPro" id="IPR036390">
    <property type="entry name" value="WH_DNA-bd_sf"/>
</dbReference>
<keyword evidence="6" id="KW-0997">Cell inner membrane</keyword>
<dbReference type="InterPro" id="IPR024467">
    <property type="entry name" value="Xre/MbcA/ParS-like_toxin-bd"/>
</dbReference>
<evidence type="ECO:0000259" key="14">
    <source>
        <dbReference type="PROSITE" id="PS50931"/>
    </source>
</evidence>
<evidence type="ECO:0000313" key="15">
    <source>
        <dbReference type="EMBL" id="KAG0322668.1"/>
    </source>
</evidence>
<feature type="transmembrane region" description="Helical" evidence="13">
    <location>
        <begin position="51"/>
        <end position="77"/>
    </location>
</feature>
<keyword evidence="12" id="KW-0804">Transcription</keyword>
<dbReference type="Pfam" id="PF03466">
    <property type="entry name" value="LysR_substrate"/>
    <property type="match status" value="1"/>
</dbReference>
<dbReference type="InterPro" id="IPR036388">
    <property type="entry name" value="WH-like_DNA-bd_sf"/>
</dbReference>
<feature type="transmembrane region" description="Helical" evidence="13">
    <location>
        <begin position="388"/>
        <end position="409"/>
    </location>
</feature>
<dbReference type="InterPro" id="IPR011979">
    <property type="entry name" value="Antitox_Xre"/>
</dbReference>
<feature type="domain" description="HTH lysR-type" evidence="14">
    <location>
        <begin position="896"/>
        <end position="954"/>
    </location>
</feature>
<evidence type="ECO:0000313" key="16">
    <source>
        <dbReference type="Proteomes" id="UP000823405"/>
    </source>
</evidence>
<evidence type="ECO:0000256" key="3">
    <source>
        <dbReference type="ARBA" id="ARBA00014213"/>
    </source>
</evidence>
<dbReference type="EMBL" id="JAAAIN010000023">
    <property type="protein sequence ID" value="KAG0322668.1"/>
    <property type="molecule type" value="Genomic_DNA"/>
</dbReference>
<evidence type="ECO:0000256" key="12">
    <source>
        <dbReference type="ARBA" id="ARBA00023163"/>
    </source>
</evidence>
<feature type="transmembrane region" description="Helical" evidence="13">
    <location>
        <begin position="297"/>
        <end position="317"/>
    </location>
</feature>
<keyword evidence="7 13" id="KW-0812">Transmembrane</keyword>
<evidence type="ECO:0000256" key="1">
    <source>
        <dbReference type="ARBA" id="ARBA00004429"/>
    </source>
</evidence>
<dbReference type="Pfam" id="PF20432">
    <property type="entry name" value="Xre-like-HTH"/>
    <property type="match status" value="1"/>
</dbReference>
<reference evidence="15" key="1">
    <citation type="journal article" date="2020" name="Fungal Divers.">
        <title>Resolving the Mortierellaceae phylogeny through synthesis of multi-gene phylogenetics and phylogenomics.</title>
        <authorList>
            <person name="Vandepol N."/>
            <person name="Liber J."/>
            <person name="Desiro A."/>
            <person name="Na H."/>
            <person name="Kennedy M."/>
            <person name="Barry K."/>
            <person name="Grigoriev I.V."/>
            <person name="Miller A.N."/>
            <person name="O'Donnell K."/>
            <person name="Stajich J.E."/>
            <person name="Bonito G."/>
        </authorList>
    </citation>
    <scope>NUCLEOTIDE SEQUENCE</scope>
    <source>
        <strain evidence="15">NVP60</strain>
    </source>
</reference>
<dbReference type="PANTHER" id="PTHR33529">
    <property type="entry name" value="SLR0882 PROTEIN-RELATED"/>
    <property type="match status" value="1"/>
</dbReference>
<accession>A0A9P6UWQ6</accession>
<keyword evidence="5" id="KW-1003">Cell membrane</keyword>
<dbReference type="InterPro" id="IPR030922">
    <property type="entry name" value="LptF"/>
</dbReference>
<dbReference type="OrthoDB" id="8123202at2759"/>
<organism evidence="15 16">
    <name type="scientific">Linnemannia gamsii</name>
    <dbReference type="NCBI Taxonomy" id="64522"/>
    <lineage>
        <taxon>Eukaryota</taxon>
        <taxon>Fungi</taxon>
        <taxon>Fungi incertae sedis</taxon>
        <taxon>Mucoromycota</taxon>
        <taxon>Mortierellomycotina</taxon>
        <taxon>Mortierellomycetes</taxon>
        <taxon>Mortierellales</taxon>
        <taxon>Mortierellaceae</taxon>
        <taxon>Linnemannia</taxon>
    </lineage>
</organism>
<feature type="transmembrane region" description="Helical" evidence="13">
    <location>
        <begin position="264"/>
        <end position="285"/>
    </location>
</feature>
<gene>
    <name evidence="15" type="ORF">BGZ97_005001</name>
</gene>
<keyword evidence="16" id="KW-1185">Reference proteome</keyword>
<dbReference type="NCBIfam" id="TIGR04408">
    <property type="entry name" value="LptG_lptG"/>
    <property type="match status" value="1"/>
</dbReference>
<dbReference type="InterPro" id="IPR000847">
    <property type="entry name" value="LysR_HTH_N"/>
</dbReference>
<evidence type="ECO:0000256" key="6">
    <source>
        <dbReference type="ARBA" id="ARBA00022519"/>
    </source>
</evidence>
<dbReference type="InterPro" id="IPR046847">
    <property type="entry name" value="Xre-like_HTH"/>
</dbReference>
<dbReference type="Gene3D" id="3.40.190.10">
    <property type="entry name" value="Periplasmic binding protein-like II"/>
    <property type="match status" value="2"/>
</dbReference>
<feature type="transmembrane region" description="Helical" evidence="13">
    <location>
        <begin position="98"/>
        <end position="121"/>
    </location>
</feature>
<keyword evidence="11 13" id="KW-0472">Membrane</keyword>
<keyword evidence="8 13" id="KW-1133">Transmembrane helix</keyword>
<comment type="similarity">
    <text evidence="2">Belongs to the LysR transcriptional regulatory family.</text>
</comment>
<evidence type="ECO:0000256" key="8">
    <source>
        <dbReference type="ARBA" id="ARBA00022989"/>
    </source>
</evidence>
<dbReference type="Pfam" id="PF09722">
    <property type="entry name" value="Xre_MbcA_ParS_C"/>
    <property type="match status" value="1"/>
</dbReference>
<feature type="transmembrane region" description="Helical" evidence="13">
    <location>
        <begin position="12"/>
        <end position="39"/>
    </location>
</feature>
<dbReference type="Pfam" id="PF03739">
    <property type="entry name" value="LptF_LptG"/>
    <property type="match status" value="2"/>
</dbReference>
<dbReference type="GO" id="GO:0043190">
    <property type="term" value="C:ATP-binding cassette (ABC) transporter complex"/>
    <property type="evidence" value="ECO:0007669"/>
    <property type="project" value="InterPro"/>
</dbReference>
<dbReference type="Gene3D" id="1.10.10.10">
    <property type="entry name" value="Winged helix-like DNA-binding domain superfamily/Winged helix DNA-binding domain"/>
    <property type="match status" value="1"/>
</dbReference>
<dbReference type="PROSITE" id="PS50931">
    <property type="entry name" value="HTH_LYSR"/>
    <property type="match status" value="1"/>
</dbReference>
<dbReference type="AlphaFoldDB" id="A0A9P6UWQ6"/>
<feature type="transmembrane region" description="Helical" evidence="13">
    <location>
        <begin position="691"/>
        <end position="711"/>
    </location>
</feature>
<comment type="caution">
    <text evidence="15">The sequence shown here is derived from an EMBL/GenBank/DDBJ whole genome shotgun (WGS) entry which is preliminary data.</text>
</comment>
<dbReference type="NCBIfam" id="NF009327">
    <property type="entry name" value="PRK12684.1"/>
    <property type="match status" value="1"/>
</dbReference>
<evidence type="ECO:0000256" key="11">
    <source>
        <dbReference type="ARBA" id="ARBA00023136"/>
    </source>
</evidence>
<dbReference type="PRINTS" id="PR00039">
    <property type="entry name" value="HTHLYSR"/>
</dbReference>
<dbReference type="InterPro" id="IPR005495">
    <property type="entry name" value="LptG/LptF_permease"/>
</dbReference>
<dbReference type="NCBIfam" id="TIGR04407">
    <property type="entry name" value="LptF_YjgP"/>
    <property type="match status" value="1"/>
</dbReference>
<keyword evidence="4" id="KW-0813">Transport</keyword>
<feature type="transmembrane region" description="Helical" evidence="13">
    <location>
        <begin position="323"/>
        <end position="346"/>
    </location>
</feature>
<evidence type="ECO:0000256" key="10">
    <source>
        <dbReference type="ARBA" id="ARBA00023125"/>
    </source>
</evidence>
<dbReference type="InterPro" id="IPR005119">
    <property type="entry name" value="LysR_subst-bd"/>
</dbReference>
<dbReference type="GO" id="GO:0003700">
    <property type="term" value="F:DNA-binding transcription factor activity"/>
    <property type="evidence" value="ECO:0007669"/>
    <property type="project" value="InterPro"/>
</dbReference>
<evidence type="ECO:0000256" key="2">
    <source>
        <dbReference type="ARBA" id="ARBA00009437"/>
    </source>
</evidence>
<dbReference type="NCBIfam" id="TIGR02293">
    <property type="entry name" value="TAS_TIGR02293"/>
    <property type="match status" value="1"/>
</dbReference>
<dbReference type="SUPFAM" id="SSF46785">
    <property type="entry name" value="Winged helix' DNA-binding domain"/>
    <property type="match status" value="1"/>
</dbReference>
<name>A0A9P6UWQ6_9FUNG</name>
<sequence>MIFERSLQRELAYTALAVFMVLLTIMLATMMIRIVGFAASGQVDPRDVLSLIGLTVIGYLAVILIVTLFVSILFVLTRWYRDSEMVVWMSSGISLTHLVKPIAVFSAPLIAAIAFFAFVGWPWSNEQSKLLREHFAQRDEVSLLAPGQFRESPSNQRVFFIESISPDATHVRNVFVSSTENGKVSIVVSSQGHILTQADGERFVVLENGRRYDGQPGQPDYRIMSFERYGVRIGEQRFVNKPTSTSTSTPQLIRQPSLVNLAELAWRAGLPLIAINLMLLAIPLAYQNPRRSRTINLVMAVLIYLTYSNLLNLMQSWIEQGKISFSVGLCILHLIAAAVVVLLFWLRTRHRPLLSYLPMTSELNSIGQHNYKFGYAVIRVALLTPSRLYEIIPVAALISAIFVFATMAANSEFTIFRICGLSTRRALGSLMKIGLPLVTATFLFGEVISPYADQLSERVRLEALGASVSSNFKSGVWVKDTLNNDGEGRPVMRFVNVGKLMPDTTIRDVRIYEFDHQFQLTDVRVAERGQFIAPDHWQLTEVTATHLFKAATLPPPSTAPNETVDLLQPLYHAQQAALPEYLMRSQLTPQILSVLLVSPDRMSMLDLFSYIRHLQENHQDTQRYEIALWRKFFYPFTVWVMLALSLPFAYLHTRAGVVGIKVFGGIMLGMSFQLINTLFSHIGILNTWPAALTAATPSLIYIAFGLIALRWRYAAPITRMEQAASTTSSVTNLTELFSISRTTVYQTFNQQAGEALEKKECIMKPVAANISTGTLLGGVAVLSQLPGSALEWVQIIRRGISSGAVDSMLKSIGLSQAELASALAIPERTLARRKREGILSSEESAKLLRLARIVVRATQVFEDLKIATHWLKSPAPALGGMTPLSLVDTDIGADNMNLHQLRFVREAVRQNYNLTEAAKALATSQPGVSKAIIELEDELGVDIFRRHGKRVRSLTEPGRAILISVETILQEIDNIKRIGKEYTEQDQGKLVIAAVQAHLRYTLPPIVTEFKKKFPRVLLSILPGTPSQVAEMVESEQADLGLIAEAVTGHQELNLLPSLPWHYVALMPSHHPLTAHERLTLAELANYPLIIYDTAGAGHAKLMQTFALQSLTPEILLRAIDADTIKTYVELGLGVGIMPNITLDTPPSGSLRALPLEHVFGTHLTQIVLKQGTYLRRYMNALIELLSPSLNRKEIEQTLHEGYAIDSP</sequence>
<dbReference type="InterPro" id="IPR030923">
    <property type="entry name" value="LptG"/>
</dbReference>
<protein>
    <recommendedName>
        <fullName evidence="3">Lipopolysaccharide export system permease protein LptF</fullName>
    </recommendedName>
</protein>
<keyword evidence="10" id="KW-0238">DNA-binding</keyword>
<comment type="subcellular location">
    <subcellularLocation>
        <location evidence="1">Cell inner membrane</location>
        <topology evidence="1">Multi-pass membrane protein</topology>
    </subcellularLocation>
</comment>
<feature type="transmembrane region" description="Helical" evidence="13">
    <location>
        <begin position="657"/>
        <end position="679"/>
    </location>
</feature>